<name>A0ABY2N8V6_9LEPT</name>
<dbReference type="RefSeq" id="WP_135684416.1">
    <property type="nucleotide sequence ID" value="NZ_RQEQ01000072.1"/>
</dbReference>
<dbReference type="EMBL" id="RQGT01000037">
    <property type="protein sequence ID" value="TGM18779.1"/>
    <property type="molecule type" value="Genomic_DNA"/>
</dbReference>
<dbReference type="Proteomes" id="UP000297422">
    <property type="component" value="Unassembled WGS sequence"/>
</dbReference>
<protein>
    <submittedName>
        <fullName evidence="1">Uncharacterized protein</fullName>
    </submittedName>
</protein>
<keyword evidence="2" id="KW-1185">Reference proteome</keyword>
<accession>A0ABY2N8V6</accession>
<evidence type="ECO:0000313" key="1">
    <source>
        <dbReference type="EMBL" id="TGM18779.1"/>
    </source>
</evidence>
<sequence>MEEGYYIRAKIVDLPSKKSVMIETRFYFPIGPQATFKVKNFLGQLLTHGTVFKDSGNVESGGITRVFCERYTAKERRMIALEAIEQSELVLELPDWNPNEPKRNPEPYECE</sequence>
<gene>
    <name evidence="1" type="ORF">EHQ90_06450</name>
</gene>
<proteinExistence type="predicted"/>
<organism evidence="1 2">
    <name type="scientific">Leptospira stimsonii</name>
    <dbReference type="NCBI Taxonomy" id="2202203"/>
    <lineage>
        <taxon>Bacteria</taxon>
        <taxon>Pseudomonadati</taxon>
        <taxon>Spirochaetota</taxon>
        <taxon>Spirochaetia</taxon>
        <taxon>Leptospirales</taxon>
        <taxon>Leptospiraceae</taxon>
        <taxon>Leptospira</taxon>
    </lineage>
</organism>
<comment type="caution">
    <text evidence="1">The sequence shown here is derived from an EMBL/GenBank/DDBJ whole genome shotgun (WGS) entry which is preliminary data.</text>
</comment>
<reference evidence="2" key="1">
    <citation type="journal article" date="2019" name="PLoS Negl. Trop. Dis.">
        <title>Revisiting the worldwide diversity of Leptospira species in the environment.</title>
        <authorList>
            <person name="Vincent A.T."/>
            <person name="Schiettekatte O."/>
            <person name="Bourhy P."/>
            <person name="Veyrier F.J."/>
            <person name="Picardeau M."/>
        </authorList>
    </citation>
    <scope>NUCLEOTIDE SEQUENCE [LARGE SCALE GENOMIC DNA]</scope>
    <source>
        <strain evidence="2">201702407</strain>
    </source>
</reference>
<evidence type="ECO:0000313" key="2">
    <source>
        <dbReference type="Proteomes" id="UP000297422"/>
    </source>
</evidence>